<proteinExistence type="predicted"/>
<dbReference type="InterPro" id="IPR027417">
    <property type="entry name" value="P-loop_NTPase"/>
</dbReference>
<dbReference type="Proteomes" id="UP000261212">
    <property type="component" value="Unassembled WGS sequence"/>
</dbReference>
<gene>
    <name evidence="1" type="ORF">DW687_03075</name>
</gene>
<dbReference type="InterPro" id="IPR050238">
    <property type="entry name" value="DNA_Rep/Repair_Clamp_Loader"/>
</dbReference>
<dbReference type="Pfam" id="PF13177">
    <property type="entry name" value="DNA_pol3_delta2"/>
    <property type="match status" value="1"/>
</dbReference>
<sequence length="289" mass="33664">MLDNLFETEKNILLNHIHKDTMSHAYLFYGAGEDVLDKTILEFLKTLYCKNSKYYCDECEECIKINTNNNIDITHIYKDSASIKIKQIRDMQYKISLSSSEYKYNIFVIHNADTMTIESSNAFLKTLEEPVKDTIIILSSPSKEILLPTILSRCIHIKVNDNKVTLSLSDEEKNYIFESLSNILKGNNLNNVNISKKLTKDKNKVENYTLFIMKFFSDVLIYKESNLDMTFNDKSSDYMEYIKQVNNLVTKDKLQKIIDKILYINEMINYNANASLAFLDLFIYIGEDI</sequence>
<accession>A0A3E3E1H5</accession>
<evidence type="ECO:0008006" key="3">
    <source>
        <dbReference type="Google" id="ProtNLM"/>
    </source>
</evidence>
<reference evidence="1 2" key="1">
    <citation type="submission" date="2018-08" db="EMBL/GenBank/DDBJ databases">
        <title>A genome reference for cultivated species of the human gut microbiota.</title>
        <authorList>
            <person name="Zou Y."/>
            <person name="Xue W."/>
            <person name="Luo G."/>
        </authorList>
    </citation>
    <scope>NUCLEOTIDE SEQUENCE [LARGE SCALE GENOMIC DNA]</scope>
    <source>
        <strain evidence="1 2">AM25-6</strain>
    </source>
</reference>
<dbReference type="AlphaFoldDB" id="A0A3E3E1H5"/>
<dbReference type="PANTHER" id="PTHR11669:SF8">
    <property type="entry name" value="DNA POLYMERASE III SUBUNIT DELTA"/>
    <property type="match status" value="1"/>
</dbReference>
<dbReference type="SUPFAM" id="SSF52540">
    <property type="entry name" value="P-loop containing nucleoside triphosphate hydrolases"/>
    <property type="match status" value="1"/>
</dbReference>
<dbReference type="GO" id="GO:0006261">
    <property type="term" value="P:DNA-templated DNA replication"/>
    <property type="evidence" value="ECO:0007669"/>
    <property type="project" value="TreeGrafter"/>
</dbReference>
<dbReference type="Gene3D" id="3.40.50.300">
    <property type="entry name" value="P-loop containing nucleotide triphosphate hydrolases"/>
    <property type="match status" value="1"/>
</dbReference>
<comment type="caution">
    <text evidence="1">The sequence shown here is derived from an EMBL/GenBank/DDBJ whole genome shotgun (WGS) entry which is preliminary data.</text>
</comment>
<dbReference type="PANTHER" id="PTHR11669">
    <property type="entry name" value="REPLICATION FACTOR C / DNA POLYMERASE III GAMMA-TAU SUBUNIT"/>
    <property type="match status" value="1"/>
</dbReference>
<organism evidence="1 2">
    <name type="scientific">Anaerofustis stercorihominis</name>
    <dbReference type="NCBI Taxonomy" id="214853"/>
    <lineage>
        <taxon>Bacteria</taxon>
        <taxon>Bacillati</taxon>
        <taxon>Bacillota</taxon>
        <taxon>Clostridia</taxon>
        <taxon>Eubacteriales</taxon>
        <taxon>Eubacteriaceae</taxon>
        <taxon>Anaerofustis</taxon>
    </lineage>
</organism>
<evidence type="ECO:0000313" key="2">
    <source>
        <dbReference type="Proteomes" id="UP000261212"/>
    </source>
</evidence>
<dbReference type="EMBL" id="QUSM01000002">
    <property type="protein sequence ID" value="RGD75323.1"/>
    <property type="molecule type" value="Genomic_DNA"/>
</dbReference>
<dbReference type="RefSeq" id="WP_117531530.1">
    <property type="nucleotide sequence ID" value="NZ_QUSM01000002.1"/>
</dbReference>
<name>A0A3E3E1H5_9FIRM</name>
<protein>
    <recommendedName>
        <fullName evidence="3">DNA polymerase III subunit delta</fullName>
    </recommendedName>
</protein>
<evidence type="ECO:0000313" key="1">
    <source>
        <dbReference type="EMBL" id="RGD75323.1"/>
    </source>
</evidence>